<dbReference type="PANTHER" id="PTHR47094">
    <property type="entry name" value="ELFLESS, ISOFORM B"/>
    <property type="match status" value="1"/>
</dbReference>
<dbReference type="Gene3D" id="3.30.40.10">
    <property type="entry name" value="Zinc/RING finger domain, C3HC4 (zinc finger)"/>
    <property type="match status" value="1"/>
</dbReference>
<dbReference type="PROSITE" id="PS50089">
    <property type="entry name" value="ZF_RING_2"/>
    <property type="match status" value="1"/>
</dbReference>
<feature type="region of interest" description="Disordered" evidence="5">
    <location>
        <begin position="144"/>
        <end position="275"/>
    </location>
</feature>
<evidence type="ECO:0000256" key="2">
    <source>
        <dbReference type="ARBA" id="ARBA00022771"/>
    </source>
</evidence>
<dbReference type="Pfam" id="PF13639">
    <property type="entry name" value="zf-RING_2"/>
    <property type="match status" value="1"/>
</dbReference>
<evidence type="ECO:0000256" key="3">
    <source>
        <dbReference type="ARBA" id="ARBA00022833"/>
    </source>
</evidence>
<dbReference type="InterPro" id="IPR017907">
    <property type="entry name" value="Znf_RING_CS"/>
</dbReference>
<dbReference type="GO" id="GO:0140082">
    <property type="term" value="F:SUMO-ubiquitin ligase activity"/>
    <property type="evidence" value="ECO:0007669"/>
    <property type="project" value="TreeGrafter"/>
</dbReference>
<dbReference type="Proteomes" id="UP000515158">
    <property type="component" value="Unplaced"/>
</dbReference>
<evidence type="ECO:0000256" key="1">
    <source>
        <dbReference type="ARBA" id="ARBA00022723"/>
    </source>
</evidence>
<dbReference type="RefSeq" id="XP_034250436.1">
    <property type="nucleotide sequence ID" value="XM_034394545.1"/>
</dbReference>
<protein>
    <submittedName>
        <fullName evidence="8">Uncharacterized protein LOC117650903</fullName>
    </submittedName>
</protein>
<dbReference type="InterPro" id="IPR001841">
    <property type="entry name" value="Znf_RING"/>
</dbReference>
<evidence type="ECO:0000313" key="8">
    <source>
        <dbReference type="RefSeq" id="XP_034250436.1"/>
    </source>
</evidence>
<feature type="compositionally biased region" description="Low complexity" evidence="5">
    <location>
        <begin position="166"/>
        <end position="181"/>
    </location>
</feature>
<dbReference type="PANTHER" id="PTHR47094:SF1">
    <property type="entry name" value="RING-TYPE E3 UBIQUITIN TRANSFERASE"/>
    <property type="match status" value="1"/>
</dbReference>
<dbReference type="InterPro" id="IPR049627">
    <property type="entry name" value="SLX8"/>
</dbReference>
<dbReference type="OrthoDB" id="9049620at2759"/>
<dbReference type="AlphaFoldDB" id="A0A6P9A0I0"/>
<feature type="compositionally biased region" description="Polar residues" evidence="5">
    <location>
        <begin position="17"/>
        <end position="30"/>
    </location>
</feature>
<keyword evidence="2 4" id="KW-0863">Zinc-finger</keyword>
<name>A0A6P9A0I0_THRPL</name>
<sequence length="644" mass="69008">MDSSISEVQFGDPGEGSHTNQSQYPNNMSSFGLCLDSDDDMTDRTKYNSKENVSFKSEEGMDSSDAAYGSYESASGCLSLPPSGNIASTPFDSLKLSCKTESGFKAQKLEVMGPLESSQEDKMDTHENTELFVANSEEMACADTFTSAPCTNDNEPPHPGENSAVSESVEGSTSDETSTETNFHLQLDLEEKDGDDENNLEFNVSPTKIATDASPRKDTGVLKFDMLSDEEEVSFPKSGAESSSSKDESPSRPSCSGTSHRGMNSLSSDSEDDLPDIHMALPFKKRKRDSLVETIGSSSSSCSEDETIDYANLTPEQIKALIEQAKNIKHKCLCPKRKLADLAERGPTKPSSKCNIGKGDWREKHPCPDCAGGVCHETHKHGRGRKRYTHTRMTLAKTRARGTIGQDVPIIDLSDEEGSPVPNRVASEVTITTAPPGECIVLSSSDDDSDIVCEGVIKPDPKPQEPRPLGSYLLSGSPDVEVLNVASASMDGAAASSSAAAPLPPPPGYVGFPPPVPSSIPGLPVLPMPADMDLLWPDFDNEAWNEMFCDNMLGPANMPGMPATTAQASTAAAAPASAPERPASPEGWSCPICLESKTAVPEIMSTTCGHIFCGTCIRSAVKLHKKCPTCRKKLTVKQFHKIFL</sequence>
<reference evidence="8" key="1">
    <citation type="submission" date="2025-08" db="UniProtKB">
        <authorList>
            <consortium name="RefSeq"/>
        </authorList>
    </citation>
    <scope>IDENTIFICATION</scope>
    <source>
        <tissue evidence="8">Total insect</tissue>
    </source>
</reference>
<feature type="region of interest" description="Disordered" evidence="5">
    <location>
        <begin position="1"/>
        <end position="68"/>
    </location>
</feature>
<gene>
    <name evidence="8" type="primary">LOC117650903</name>
</gene>
<dbReference type="GO" id="GO:0061630">
    <property type="term" value="F:ubiquitin protein ligase activity"/>
    <property type="evidence" value="ECO:0007669"/>
    <property type="project" value="InterPro"/>
</dbReference>
<dbReference type="PROSITE" id="PS00518">
    <property type="entry name" value="ZF_RING_1"/>
    <property type="match status" value="1"/>
</dbReference>
<evidence type="ECO:0000256" key="5">
    <source>
        <dbReference type="SAM" id="MobiDB-lite"/>
    </source>
</evidence>
<dbReference type="InParanoid" id="A0A6P9A0I0"/>
<dbReference type="GO" id="GO:0033768">
    <property type="term" value="C:SUMO-targeted ubiquitin ligase complex"/>
    <property type="evidence" value="ECO:0007669"/>
    <property type="project" value="TreeGrafter"/>
</dbReference>
<keyword evidence="3" id="KW-0862">Zinc</keyword>
<evidence type="ECO:0000256" key="4">
    <source>
        <dbReference type="PROSITE-ProRule" id="PRU00175"/>
    </source>
</evidence>
<dbReference type="SMART" id="SM00184">
    <property type="entry name" value="RING"/>
    <property type="match status" value="1"/>
</dbReference>
<organism evidence="8">
    <name type="scientific">Thrips palmi</name>
    <name type="common">Melon thrips</name>
    <dbReference type="NCBI Taxonomy" id="161013"/>
    <lineage>
        <taxon>Eukaryota</taxon>
        <taxon>Metazoa</taxon>
        <taxon>Ecdysozoa</taxon>
        <taxon>Arthropoda</taxon>
        <taxon>Hexapoda</taxon>
        <taxon>Insecta</taxon>
        <taxon>Pterygota</taxon>
        <taxon>Neoptera</taxon>
        <taxon>Paraneoptera</taxon>
        <taxon>Thysanoptera</taxon>
        <taxon>Terebrantia</taxon>
        <taxon>Thripoidea</taxon>
        <taxon>Thripidae</taxon>
        <taxon>Thrips</taxon>
    </lineage>
</organism>
<dbReference type="GO" id="GO:0006511">
    <property type="term" value="P:ubiquitin-dependent protein catabolic process"/>
    <property type="evidence" value="ECO:0007669"/>
    <property type="project" value="TreeGrafter"/>
</dbReference>
<dbReference type="KEGG" id="tpal:117650903"/>
<dbReference type="SUPFAM" id="SSF57850">
    <property type="entry name" value="RING/U-box"/>
    <property type="match status" value="1"/>
</dbReference>
<keyword evidence="7" id="KW-1185">Reference proteome</keyword>
<feature type="domain" description="RING-type" evidence="6">
    <location>
        <begin position="590"/>
        <end position="631"/>
    </location>
</feature>
<keyword evidence="1" id="KW-0479">Metal-binding</keyword>
<evidence type="ECO:0000259" key="6">
    <source>
        <dbReference type="PROSITE" id="PS50089"/>
    </source>
</evidence>
<feature type="compositionally biased region" description="Polar residues" evidence="5">
    <location>
        <begin position="144"/>
        <end position="154"/>
    </location>
</feature>
<evidence type="ECO:0000313" key="7">
    <source>
        <dbReference type="Proteomes" id="UP000515158"/>
    </source>
</evidence>
<proteinExistence type="predicted"/>
<dbReference type="InterPro" id="IPR013083">
    <property type="entry name" value="Znf_RING/FYVE/PHD"/>
</dbReference>
<accession>A0A6P9A0I0</accession>
<dbReference type="GO" id="GO:0008270">
    <property type="term" value="F:zinc ion binding"/>
    <property type="evidence" value="ECO:0007669"/>
    <property type="project" value="UniProtKB-KW"/>
</dbReference>
<feature type="compositionally biased region" description="Acidic residues" evidence="5">
    <location>
        <begin position="188"/>
        <end position="199"/>
    </location>
</feature>
<dbReference type="GeneID" id="117650903"/>
<dbReference type="GO" id="GO:0032183">
    <property type="term" value="F:SUMO binding"/>
    <property type="evidence" value="ECO:0007669"/>
    <property type="project" value="TreeGrafter"/>
</dbReference>